<organism evidence="2 3">
    <name type="scientific">Mycobacterium tuberculosis CAS/NITR204</name>
    <dbReference type="NCBI Taxonomy" id="1310114"/>
    <lineage>
        <taxon>Bacteria</taxon>
        <taxon>Bacillati</taxon>
        <taxon>Actinomycetota</taxon>
        <taxon>Actinomycetes</taxon>
        <taxon>Mycobacteriales</taxon>
        <taxon>Mycobacteriaceae</taxon>
        <taxon>Mycobacterium</taxon>
        <taxon>Mycobacterium tuberculosis complex</taxon>
    </lineage>
</organism>
<evidence type="ECO:0000313" key="2">
    <source>
        <dbReference type="EMBL" id="AGL26264.1"/>
    </source>
</evidence>
<dbReference type="KEGG" id="mtuc:J113_05505"/>
<dbReference type="EMBL" id="CP005386">
    <property type="protein sequence ID" value="AGL26264.1"/>
    <property type="molecule type" value="Genomic_DNA"/>
</dbReference>
<feature type="compositionally biased region" description="Polar residues" evidence="1">
    <location>
        <begin position="1"/>
        <end position="12"/>
    </location>
</feature>
<dbReference type="AlphaFoldDB" id="R4M3P5"/>
<evidence type="ECO:0000256" key="1">
    <source>
        <dbReference type="SAM" id="MobiDB-lite"/>
    </source>
</evidence>
<gene>
    <name evidence="2" type="ORF">J113_05505</name>
</gene>
<dbReference type="BioCyc" id="MTUB1310114:G13A2-815-MONOMER"/>
<protein>
    <submittedName>
        <fullName evidence="2">Uncharacterized protein</fullName>
    </submittedName>
</protein>
<accession>R4M3P5</accession>
<reference evidence="2 3" key="1">
    <citation type="journal article" date="2013" name="Genome Announc.">
        <title>Whole-Genome Sequences of Four Clinical Isolates of Mycobacterium tuberculosis from Tamil Nadu, South India.</title>
        <authorList>
            <person name="Narayanan S."/>
            <person name="Deshpande U."/>
        </authorList>
    </citation>
    <scope>NUCLEOTIDE SEQUENCE [LARGE SCALE GENOMIC DNA]</scope>
    <source>
        <strain evidence="2 3">CAS/NITR204</strain>
    </source>
</reference>
<dbReference type="Proteomes" id="UP000013548">
    <property type="component" value="Chromosome"/>
</dbReference>
<proteinExistence type="predicted"/>
<dbReference type="HOGENOM" id="CLU_3155162_0_0_11"/>
<evidence type="ECO:0000313" key="3">
    <source>
        <dbReference type="Proteomes" id="UP000013548"/>
    </source>
</evidence>
<feature type="compositionally biased region" description="Polar residues" evidence="1">
    <location>
        <begin position="21"/>
        <end position="34"/>
    </location>
</feature>
<name>R4M3P5_MYCTX</name>
<feature type="region of interest" description="Disordered" evidence="1">
    <location>
        <begin position="1"/>
        <end position="48"/>
    </location>
</feature>
<sequence length="48" mass="4955">MAPNMASISASEHTAAAMRVSGSNRPTATRSLQRTGDGDQQAGRKQPG</sequence>